<name>A0A9P8RN35_9PEZI</name>
<reference evidence="1" key="1">
    <citation type="journal article" date="2021" name="Nat. Commun.">
        <title>Genetic determinants of endophytism in the Arabidopsis root mycobiome.</title>
        <authorList>
            <person name="Mesny F."/>
            <person name="Miyauchi S."/>
            <person name="Thiergart T."/>
            <person name="Pickel B."/>
            <person name="Atanasova L."/>
            <person name="Karlsson M."/>
            <person name="Huettel B."/>
            <person name="Barry K.W."/>
            <person name="Haridas S."/>
            <person name="Chen C."/>
            <person name="Bauer D."/>
            <person name="Andreopoulos W."/>
            <person name="Pangilinan J."/>
            <person name="LaButti K."/>
            <person name="Riley R."/>
            <person name="Lipzen A."/>
            <person name="Clum A."/>
            <person name="Drula E."/>
            <person name="Henrissat B."/>
            <person name="Kohler A."/>
            <person name="Grigoriev I.V."/>
            <person name="Martin F.M."/>
            <person name="Hacquard S."/>
        </authorList>
    </citation>
    <scope>NUCLEOTIDE SEQUENCE</scope>
    <source>
        <strain evidence="1">MPI-SDFR-AT-0073</strain>
    </source>
</reference>
<comment type="caution">
    <text evidence="1">The sequence shown here is derived from an EMBL/GenBank/DDBJ whole genome shotgun (WGS) entry which is preliminary data.</text>
</comment>
<gene>
    <name evidence="1" type="ORF">BKA67DRAFT_105138</name>
</gene>
<dbReference type="AlphaFoldDB" id="A0A9P8RN35"/>
<dbReference type="RefSeq" id="XP_045952984.1">
    <property type="nucleotide sequence ID" value="XM_046094851.1"/>
</dbReference>
<organism evidence="1 2">
    <name type="scientific">Truncatella angustata</name>
    <dbReference type="NCBI Taxonomy" id="152316"/>
    <lineage>
        <taxon>Eukaryota</taxon>
        <taxon>Fungi</taxon>
        <taxon>Dikarya</taxon>
        <taxon>Ascomycota</taxon>
        <taxon>Pezizomycotina</taxon>
        <taxon>Sordariomycetes</taxon>
        <taxon>Xylariomycetidae</taxon>
        <taxon>Amphisphaeriales</taxon>
        <taxon>Sporocadaceae</taxon>
        <taxon>Truncatella</taxon>
    </lineage>
</organism>
<sequence>MSQLHRRAESSTLSLMMQKASVTLGPPWQLAWSAVCMCRKTASMCRLGNASTGNSTRSGTRNGILADDLISNWETLAIKYKIFDRYGTCMIHIEGRDQIVQDVDHRRSKFRAHDPDSGRYATTAFCCPVLARLWLRKACHISMLAGLSIRPVKHEYKQYIIKSKCHIGPGHIRSPHLAQAGWFMSKLGRRSFVAIHSCRSVVRSLLAYGL</sequence>
<dbReference type="GeneID" id="70123744"/>
<evidence type="ECO:0000313" key="2">
    <source>
        <dbReference type="Proteomes" id="UP000758603"/>
    </source>
</evidence>
<dbReference type="Proteomes" id="UP000758603">
    <property type="component" value="Unassembled WGS sequence"/>
</dbReference>
<keyword evidence="2" id="KW-1185">Reference proteome</keyword>
<evidence type="ECO:0000313" key="1">
    <source>
        <dbReference type="EMBL" id="KAH6646470.1"/>
    </source>
</evidence>
<dbReference type="EMBL" id="JAGPXC010000010">
    <property type="protein sequence ID" value="KAH6646470.1"/>
    <property type="molecule type" value="Genomic_DNA"/>
</dbReference>
<accession>A0A9P8RN35</accession>
<proteinExistence type="predicted"/>
<protein>
    <submittedName>
        <fullName evidence="1">Uncharacterized protein</fullName>
    </submittedName>
</protein>